<dbReference type="Proteomes" id="UP000182248">
    <property type="component" value="Unassembled WGS sequence"/>
</dbReference>
<proteinExistence type="predicted"/>
<feature type="domain" description="DUF6922" evidence="1">
    <location>
        <begin position="65"/>
        <end position="116"/>
    </location>
</feature>
<dbReference type="InterPro" id="IPR053830">
    <property type="entry name" value="DUF6922"/>
</dbReference>
<sequence>MAIQEHPQTLNAIIRGERKLNTALALKIEEKLGLEEGTLAILQTYYDIRKEKEKRPSITPDLSLLRKPLFWDTDINRIDWQKQYKAVIRRVFERGNETEKNEIRRFYGAKKVNAVLKSITRKPYTVSGRES</sequence>
<gene>
    <name evidence="2" type="ORF">SAMN02927921_00355</name>
</gene>
<dbReference type="SUPFAM" id="SSF47413">
    <property type="entry name" value="lambda repressor-like DNA-binding domains"/>
    <property type="match status" value="1"/>
</dbReference>
<evidence type="ECO:0000313" key="3">
    <source>
        <dbReference type="Proteomes" id="UP000182248"/>
    </source>
</evidence>
<dbReference type="Pfam" id="PF21956">
    <property type="entry name" value="DUF6922"/>
    <property type="match status" value="1"/>
</dbReference>
<dbReference type="EMBL" id="FPJE01000002">
    <property type="protein sequence ID" value="SFW17733.1"/>
    <property type="molecule type" value="Genomic_DNA"/>
</dbReference>
<dbReference type="GO" id="GO:0003677">
    <property type="term" value="F:DNA binding"/>
    <property type="evidence" value="ECO:0007669"/>
    <property type="project" value="InterPro"/>
</dbReference>
<reference evidence="2 3" key="1">
    <citation type="submission" date="2016-11" db="EMBL/GenBank/DDBJ databases">
        <authorList>
            <person name="Jaros S."/>
            <person name="Januszkiewicz K."/>
            <person name="Wedrychowicz H."/>
        </authorList>
    </citation>
    <scope>NUCLEOTIDE SEQUENCE [LARGE SCALE GENOMIC DNA]</scope>
    <source>
        <strain evidence="2 3">CGMCC 1.12145</strain>
    </source>
</reference>
<evidence type="ECO:0000259" key="1">
    <source>
        <dbReference type="Pfam" id="PF21956"/>
    </source>
</evidence>
<protein>
    <recommendedName>
        <fullName evidence="1">DUF6922 domain-containing protein</fullName>
    </recommendedName>
</protein>
<evidence type="ECO:0000313" key="2">
    <source>
        <dbReference type="EMBL" id="SFW17733.1"/>
    </source>
</evidence>
<dbReference type="STRING" id="1150368.SAMN02927921_00355"/>
<organism evidence="2 3">
    <name type="scientific">Sinomicrobium oceani</name>
    <dbReference type="NCBI Taxonomy" id="1150368"/>
    <lineage>
        <taxon>Bacteria</taxon>
        <taxon>Pseudomonadati</taxon>
        <taxon>Bacteroidota</taxon>
        <taxon>Flavobacteriia</taxon>
        <taxon>Flavobacteriales</taxon>
        <taxon>Flavobacteriaceae</taxon>
        <taxon>Sinomicrobium</taxon>
    </lineage>
</organism>
<dbReference type="InterPro" id="IPR010982">
    <property type="entry name" value="Lambda_DNA-bd_dom_sf"/>
</dbReference>
<name>A0A1K1M3L5_9FLAO</name>
<dbReference type="AlphaFoldDB" id="A0A1K1M3L5"/>
<accession>A0A1K1M3L5</accession>
<keyword evidence="3" id="KW-1185">Reference proteome</keyword>
<dbReference type="Gene3D" id="1.10.260.40">
    <property type="entry name" value="lambda repressor-like DNA-binding domains"/>
    <property type="match status" value="1"/>
</dbReference>